<dbReference type="InterPro" id="IPR036291">
    <property type="entry name" value="NAD(P)-bd_dom_sf"/>
</dbReference>
<feature type="active site" evidence="4">
    <location>
        <position position="171"/>
    </location>
</feature>
<sequence>MPSVVGFVGAGQMGEPMVIRMLAAGHEVHVYARRDKVLDRLRARGAYSAPSVAELGPCDVVVCTLFSDLQLEDVALGNGGLIAAMKVGSTLVSHTTGSVETIRRLADVAAAGGVNVVDAPISGTADEILAGTLTVLLGGDPEPINRAVPILESYAQQIVRTGELGSALKVKLINNLLFAANLQLVADAVRLGRELGIEVDGLLDAVQHCSGASSASKRVVEVGGLANFVDRARPFLSKDITVCLDAVRDLGAQQGVLGAVAVDGPLELRADPSR</sequence>
<dbReference type="InterPro" id="IPR015815">
    <property type="entry name" value="HIBADH-related"/>
</dbReference>
<dbReference type="AlphaFoldDB" id="A0A318S1H1"/>
<evidence type="ECO:0000256" key="2">
    <source>
        <dbReference type="ARBA" id="ARBA00023002"/>
    </source>
</evidence>
<evidence type="ECO:0000256" key="4">
    <source>
        <dbReference type="PIRSR" id="PIRSR000103-1"/>
    </source>
</evidence>
<name>A0A318S1H1_WILLI</name>
<proteinExistence type="inferred from homology"/>
<dbReference type="PANTHER" id="PTHR43060:SF15">
    <property type="entry name" value="3-HYDROXYISOBUTYRATE DEHYDROGENASE-LIKE 1, MITOCHONDRIAL-RELATED"/>
    <property type="match status" value="1"/>
</dbReference>
<evidence type="ECO:0000313" key="8">
    <source>
        <dbReference type="Proteomes" id="UP000247591"/>
    </source>
</evidence>
<dbReference type="Proteomes" id="UP000247591">
    <property type="component" value="Unassembled WGS sequence"/>
</dbReference>
<evidence type="ECO:0000313" key="7">
    <source>
        <dbReference type="EMBL" id="PYE17025.1"/>
    </source>
</evidence>
<dbReference type="Pfam" id="PF03446">
    <property type="entry name" value="NAD_binding_2"/>
    <property type="match status" value="1"/>
</dbReference>
<accession>A0A318S1H1</accession>
<dbReference type="Gene3D" id="1.10.1040.10">
    <property type="entry name" value="N-(1-d-carboxylethyl)-l-norvaline Dehydrogenase, domain 2"/>
    <property type="match status" value="1"/>
</dbReference>
<dbReference type="Pfam" id="PF14833">
    <property type="entry name" value="NAD_binding_11"/>
    <property type="match status" value="1"/>
</dbReference>
<gene>
    <name evidence="7" type="ORF">DFR67_107270</name>
</gene>
<dbReference type="SUPFAM" id="SSF51735">
    <property type="entry name" value="NAD(P)-binding Rossmann-fold domains"/>
    <property type="match status" value="1"/>
</dbReference>
<dbReference type="SUPFAM" id="SSF48179">
    <property type="entry name" value="6-phosphogluconate dehydrogenase C-terminal domain-like"/>
    <property type="match status" value="1"/>
</dbReference>
<organism evidence="7 8">
    <name type="scientific">Williamsia limnetica</name>
    <dbReference type="NCBI Taxonomy" id="882452"/>
    <lineage>
        <taxon>Bacteria</taxon>
        <taxon>Bacillati</taxon>
        <taxon>Actinomycetota</taxon>
        <taxon>Actinomycetes</taxon>
        <taxon>Mycobacteriales</taxon>
        <taxon>Nocardiaceae</taxon>
        <taxon>Williamsia</taxon>
    </lineage>
</organism>
<dbReference type="Gene3D" id="3.40.50.720">
    <property type="entry name" value="NAD(P)-binding Rossmann-like Domain"/>
    <property type="match status" value="1"/>
</dbReference>
<protein>
    <submittedName>
        <fullName evidence="7">3-hydroxyisobutyrate dehydrogenase-like beta-hydroxyacid dehydrogenase</fullName>
    </submittedName>
</protein>
<dbReference type="PIRSF" id="PIRSF000103">
    <property type="entry name" value="HIBADH"/>
    <property type="match status" value="1"/>
</dbReference>
<feature type="domain" description="6-phosphogluconate dehydrogenase NADP-binding" evidence="5">
    <location>
        <begin position="5"/>
        <end position="161"/>
    </location>
</feature>
<evidence type="ECO:0000256" key="1">
    <source>
        <dbReference type="ARBA" id="ARBA00009080"/>
    </source>
</evidence>
<keyword evidence="8" id="KW-1185">Reference proteome</keyword>
<comment type="caution">
    <text evidence="7">The sequence shown here is derived from an EMBL/GenBank/DDBJ whole genome shotgun (WGS) entry which is preliminary data.</text>
</comment>
<dbReference type="InterPro" id="IPR008927">
    <property type="entry name" value="6-PGluconate_DH-like_C_sf"/>
</dbReference>
<dbReference type="RefSeq" id="WP_110470074.1">
    <property type="nucleotide sequence ID" value="NZ_QJSP01000007.1"/>
</dbReference>
<keyword evidence="2" id="KW-0560">Oxidoreductase</keyword>
<dbReference type="InterPro" id="IPR013328">
    <property type="entry name" value="6PGD_dom2"/>
</dbReference>
<dbReference type="PANTHER" id="PTHR43060">
    <property type="entry name" value="3-HYDROXYISOBUTYRATE DEHYDROGENASE-LIKE 1, MITOCHONDRIAL-RELATED"/>
    <property type="match status" value="1"/>
</dbReference>
<dbReference type="InterPro" id="IPR029154">
    <property type="entry name" value="HIBADH-like_NADP-bd"/>
</dbReference>
<dbReference type="InterPro" id="IPR006115">
    <property type="entry name" value="6PGDH_NADP-bd"/>
</dbReference>
<dbReference type="GO" id="GO:0051287">
    <property type="term" value="F:NAD binding"/>
    <property type="evidence" value="ECO:0007669"/>
    <property type="project" value="InterPro"/>
</dbReference>
<evidence type="ECO:0000259" key="5">
    <source>
        <dbReference type="Pfam" id="PF03446"/>
    </source>
</evidence>
<comment type="similarity">
    <text evidence="1">Belongs to the HIBADH-related family.</text>
</comment>
<dbReference type="GO" id="GO:0050661">
    <property type="term" value="F:NADP binding"/>
    <property type="evidence" value="ECO:0007669"/>
    <property type="project" value="InterPro"/>
</dbReference>
<reference evidence="7 8" key="1">
    <citation type="submission" date="2018-06" db="EMBL/GenBank/DDBJ databases">
        <title>Genomic Encyclopedia of Type Strains, Phase IV (KMG-IV): sequencing the most valuable type-strain genomes for metagenomic binning, comparative biology and taxonomic classification.</title>
        <authorList>
            <person name="Goeker M."/>
        </authorList>
    </citation>
    <scope>NUCLEOTIDE SEQUENCE [LARGE SCALE GENOMIC DNA]</scope>
    <source>
        <strain evidence="7 8">DSM 45521</strain>
    </source>
</reference>
<evidence type="ECO:0000259" key="6">
    <source>
        <dbReference type="Pfam" id="PF14833"/>
    </source>
</evidence>
<keyword evidence="3" id="KW-0520">NAD</keyword>
<dbReference type="OrthoDB" id="3185659at2"/>
<dbReference type="GO" id="GO:0016491">
    <property type="term" value="F:oxidoreductase activity"/>
    <property type="evidence" value="ECO:0007669"/>
    <property type="project" value="UniProtKB-KW"/>
</dbReference>
<feature type="domain" description="3-hydroxyisobutyrate dehydrogenase-like NAD-binding" evidence="6">
    <location>
        <begin position="165"/>
        <end position="257"/>
    </location>
</feature>
<evidence type="ECO:0000256" key="3">
    <source>
        <dbReference type="ARBA" id="ARBA00023027"/>
    </source>
</evidence>
<dbReference type="EMBL" id="QJSP01000007">
    <property type="protein sequence ID" value="PYE17025.1"/>
    <property type="molecule type" value="Genomic_DNA"/>
</dbReference>